<dbReference type="OrthoDB" id="2439011at2759"/>
<dbReference type="VEuPathDB" id="FungiDB:PHYBLDRAFT_102018"/>
<dbReference type="RefSeq" id="XP_018289026.1">
    <property type="nucleotide sequence ID" value="XM_018427655.1"/>
</dbReference>
<keyword evidence="3" id="KW-1185">Reference proteome</keyword>
<feature type="non-terminal residue" evidence="2">
    <location>
        <position position="1"/>
    </location>
</feature>
<dbReference type="PANTHER" id="PTHR46579:SF2">
    <property type="entry name" value="C2H2-TYPE DOMAIN-CONTAINING PROTEIN"/>
    <property type="match status" value="1"/>
</dbReference>
<dbReference type="RefSeq" id="XP_018289040.1">
    <property type="nucleotide sequence ID" value="XM_018427653.1"/>
</dbReference>
<dbReference type="AlphaFoldDB" id="A0A163DG63"/>
<evidence type="ECO:0000313" key="1">
    <source>
        <dbReference type="EMBL" id="OAD70986.1"/>
    </source>
</evidence>
<dbReference type="GeneID" id="28988559"/>
<name>A0A163DG63_PHYB8</name>
<organism evidence="2 3">
    <name type="scientific">Phycomyces blakesleeanus (strain ATCC 8743b / DSM 1359 / FGSC 10004 / NBRC 33097 / NRRL 1555)</name>
    <dbReference type="NCBI Taxonomy" id="763407"/>
    <lineage>
        <taxon>Eukaryota</taxon>
        <taxon>Fungi</taxon>
        <taxon>Fungi incertae sedis</taxon>
        <taxon>Mucoromycota</taxon>
        <taxon>Mucoromycotina</taxon>
        <taxon>Mucoromycetes</taxon>
        <taxon>Mucorales</taxon>
        <taxon>Phycomycetaceae</taxon>
        <taxon>Phycomyces</taxon>
    </lineage>
</organism>
<gene>
    <name evidence="2" type="ORF">PHYBLDRAFT_102018</name>
    <name evidence="1" type="ORF">PHYBLDRAFT_102021</name>
</gene>
<reference evidence="2" key="2">
    <citation type="submission" date="2015-06" db="EMBL/GenBank/DDBJ databases">
        <title>Expansion of signal transduction pathways in fungi by whole-genome duplication.</title>
        <authorList>
            <consortium name="DOE Joint Genome Institute"/>
            <person name="Corrochano L.M."/>
            <person name="Kuo A."/>
            <person name="Marcet-Houben M."/>
            <person name="Polaino S."/>
            <person name="Salamov A."/>
            <person name="Villalobos J.M."/>
            <person name="Alvarez M.I."/>
            <person name="Avalos J."/>
            <person name="Benito E.P."/>
            <person name="Benoit I."/>
            <person name="Burger G."/>
            <person name="Camino L.P."/>
            <person name="Canovas D."/>
            <person name="Cerda-Olmedo E."/>
            <person name="Cheng J.-F."/>
            <person name="Dominguez A."/>
            <person name="Elias M."/>
            <person name="Eslava A.P."/>
            <person name="Glaser F."/>
            <person name="Grimwood J."/>
            <person name="Gutierrez G."/>
            <person name="Heitman J."/>
            <person name="Henrissat B."/>
            <person name="Iturriaga E.A."/>
            <person name="Lang B.F."/>
            <person name="Lavin J.L."/>
            <person name="Lee S."/>
            <person name="Li W."/>
            <person name="Lindquist E."/>
            <person name="Lopez-Garcia S."/>
            <person name="Luque E.M."/>
            <person name="Marcos A.T."/>
            <person name="Martin J."/>
            <person name="Mccluskey K."/>
            <person name="Medina H.R."/>
            <person name="Miralles-Duran A."/>
            <person name="Miyazaki A."/>
            <person name="Munoz-Torres E."/>
            <person name="Oguiza J.A."/>
            <person name="Ohm R."/>
            <person name="Olmedo M."/>
            <person name="Orejas M."/>
            <person name="Ortiz-Castellanos L."/>
            <person name="Pisabarro A.G."/>
            <person name="Rodriguez-Romero J."/>
            <person name="Ruiz-Herrera J."/>
            <person name="Ruiz-Vazquez R."/>
            <person name="Sanz C."/>
            <person name="Schackwitz W."/>
            <person name="Schmutz J."/>
            <person name="Shahriari M."/>
            <person name="Shelest E."/>
            <person name="Silva-Franco F."/>
            <person name="Soanes D."/>
            <person name="Syed K."/>
            <person name="Tagua V.G."/>
            <person name="Talbot N.J."/>
            <person name="Thon M."/>
            <person name="De Vries R.P."/>
            <person name="Wiebenga A."/>
            <person name="Yadav J.S."/>
            <person name="Braun E.L."/>
            <person name="Baker S."/>
            <person name="Garre V."/>
            <person name="Horwitz B."/>
            <person name="Torres-Martinez S."/>
            <person name="Idnurm A."/>
            <person name="Herrera-Estrella A."/>
            <person name="Gabaldon T."/>
            <person name="Grigoriev I.V."/>
        </authorList>
    </citation>
    <scope>NUCLEOTIDE SEQUENCE [LARGE SCALE GENOMIC DNA]</scope>
    <source>
        <strain evidence="2">NRRL 1555</strain>
    </source>
</reference>
<dbReference type="InterPro" id="IPR004242">
    <property type="entry name" value="Transposase_21"/>
</dbReference>
<proteinExistence type="predicted"/>
<reference evidence="3" key="1">
    <citation type="submission" date="2015-06" db="EMBL/GenBank/DDBJ databases">
        <title>Expansion of signal transduction pathways in fungi by whole-genome duplication.</title>
        <authorList>
            <consortium name="DOE Joint Genome Institute"/>
            <person name="Corrochano L.M."/>
            <person name="Kuo A."/>
            <person name="Marcet-Houben M."/>
            <person name="Polaino S."/>
            <person name="Salamov A."/>
            <person name="Villalobos J.M."/>
            <person name="Alvarez M.I."/>
            <person name="Avalos J."/>
            <person name="Benito E.P."/>
            <person name="Benoit I."/>
            <person name="Burger G."/>
            <person name="Camino L.P."/>
            <person name="Canovas D."/>
            <person name="Cerda-Olmedo E."/>
            <person name="Cheng J.-F."/>
            <person name="Dominguez A."/>
            <person name="Elias M."/>
            <person name="Eslava A.P."/>
            <person name="Glaser F."/>
            <person name="Grimwood J."/>
            <person name="Gutierrez G."/>
            <person name="Heitman J."/>
            <person name="Henrissat B."/>
            <person name="Iturriaga E.A."/>
            <person name="Lang B.F."/>
            <person name="Lavin J.L."/>
            <person name="Lee S."/>
            <person name="Li W."/>
            <person name="Lindquist E."/>
            <person name="Lopez-Garcia S."/>
            <person name="Luque E.M."/>
            <person name="Marcos A.T."/>
            <person name="Martin J."/>
            <person name="McCluskey K."/>
            <person name="Medina H.R."/>
            <person name="Miralles-Duran A."/>
            <person name="Miyazaki A."/>
            <person name="Munoz-Torres E."/>
            <person name="Oguiza J.A."/>
            <person name="Ohm R."/>
            <person name="Olmedo M."/>
            <person name="Orejas M."/>
            <person name="Ortiz-Castellanos L."/>
            <person name="Pisabarro A.G."/>
            <person name="Rodriguez-Romero J."/>
            <person name="Ruiz-Herrera J."/>
            <person name="Ruiz-Vazquez R."/>
            <person name="Sanz C."/>
            <person name="Schackwitz W."/>
            <person name="Schmutz J."/>
            <person name="Shahriari M."/>
            <person name="Shelest E."/>
            <person name="Silva-Franco F."/>
            <person name="Soanes D."/>
            <person name="Syed K."/>
            <person name="Tagua V.G."/>
            <person name="Talbot N.J."/>
            <person name="Thon M."/>
            <person name="De vries R.P."/>
            <person name="Wiebenga A."/>
            <person name="Yadav J.S."/>
            <person name="Braun E.L."/>
            <person name="Baker S."/>
            <person name="Garre V."/>
            <person name="Horwitz B."/>
            <person name="Torres-Martinez S."/>
            <person name="Idnurm A."/>
            <person name="Herrera-Estrella A."/>
            <person name="Gabaldon T."/>
            <person name="Grigoriev I.V."/>
        </authorList>
    </citation>
    <scope>NUCLEOTIDE SEQUENCE [LARGE SCALE GENOMIC DNA]</scope>
    <source>
        <strain evidence="3">NRRL 1555(-)</strain>
    </source>
</reference>
<feature type="non-terminal residue" evidence="2">
    <location>
        <position position="164"/>
    </location>
</feature>
<evidence type="ECO:0000313" key="3">
    <source>
        <dbReference type="Proteomes" id="UP000077315"/>
    </source>
</evidence>
<evidence type="ECO:0000313" key="2">
    <source>
        <dbReference type="EMBL" id="OAD71000.1"/>
    </source>
</evidence>
<dbReference type="EMBL" id="KV440987">
    <property type="protein sequence ID" value="OAD70986.1"/>
    <property type="molecule type" value="Genomic_DNA"/>
</dbReference>
<protein>
    <submittedName>
        <fullName evidence="2">Uncharacterized protein</fullName>
    </submittedName>
</protein>
<dbReference type="VEuPathDB" id="FungiDB:PHYBLDRAFT_102021"/>
<dbReference type="PANTHER" id="PTHR46579">
    <property type="entry name" value="F5/8 TYPE C DOMAIN-CONTAINING PROTEIN-RELATED"/>
    <property type="match status" value="1"/>
</dbReference>
<sequence>NLPRSERLKSENVILVGMISGPKEASTDSMNHYLKPLVNELLEMYIGVEMTDSQNRKIVVCAALMCVACDISATRKTSGFTGHMSTCACHKCQQQFTTIKKTSKLDYSGFKYSNWANALNNTEQTCLEKENGTRWSELHWLSYFDLVRFTVIDPIHNLYLGTAK</sequence>
<dbReference type="Pfam" id="PF02992">
    <property type="entry name" value="Transposase_21"/>
    <property type="match status" value="1"/>
</dbReference>
<dbReference type="EMBL" id="KV440987">
    <property type="protein sequence ID" value="OAD71000.1"/>
    <property type="molecule type" value="Genomic_DNA"/>
</dbReference>
<accession>A0A163DG63</accession>
<dbReference type="Proteomes" id="UP000077315">
    <property type="component" value="Unassembled WGS sequence"/>
</dbReference>
<dbReference type="GeneID" id="28988561"/>